<dbReference type="GO" id="GO:0016301">
    <property type="term" value="F:kinase activity"/>
    <property type="evidence" value="ECO:0007669"/>
    <property type="project" value="TreeGrafter"/>
</dbReference>
<accession>A0A3R9QGN9</accession>
<dbReference type="SUPFAM" id="SSF141530">
    <property type="entry name" value="PTSIIA/GutA-like"/>
    <property type="match status" value="1"/>
</dbReference>
<sequence length="121" mass="13434">MTQVYETTVTGLGPLVTEFISEKIIILFKGDAPAELAEYCVLHDENNLQEEIKPDDVFKINDKSFVVTGVGSAVQQNLKELGHITLKFDGKMEVDLPGTLSLEEKEVPEINNGDTLEIIRD</sequence>
<dbReference type="OrthoDB" id="5113885at2"/>
<dbReference type="Proteomes" id="UP000275076">
    <property type="component" value="Unassembled WGS sequence"/>
</dbReference>
<evidence type="ECO:0000256" key="1">
    <source>
        <dbReference type="PROSITE-ProRule" id="PRU00420"/>
    </source>
</evidence>
<dbReference type="Pfam" id="PF03829">
    <property type="entry name" value="PTSIIA_gutA"/>
    <property type="match status" value="1"/>
</dbReference>
<reference evidence="2 3" key="1">
    <citation type="submission" date="2018-10" db="EMBL/GenBank/DDBJ databases">
        <title>Draft genome sequence of Bacillus salarius IM0101, isolated from a hypersaline soil in Inner Mongolia, China.</title>
        <authorList>
            <person name="Yamprayoonswat W."/>
            <person name="Boonvisut S."/>
            <person name="Jumpathong W."/>
            <person name="Sittihan S."/>
            <person name="Ruangsuj P."/>
            <person name="Wanthongcharoen S."/>
            <person name="Thongpramul N."/>
            <person name="Pimmason S."/>
            <person name="Yu B."/>
            <person name="Yasawong M."/>
        </authorList>
    </citation>
    <scope>NUCLEOTIDE SEQUENCE [LARGE SCALE GENOMIC DNA]</scope>
    <source>
        <strain evidence="2 3">IM0101</strain>
    </source>
</reference>
<name>A0A3R9QGN9_9BACI</name>
<evidence type="ECO:0000313" key="3">
    <source>
        <dbReference type="Proteomes" id="UP000275076"/>
    </source>
</evidence>
<dbReference type="GO" id="GO:0005737">
    <property type="term" value="C:cytoplasm"/>
    <property type="evidence" value="ECO:0007669"/>
    <property type="project" value="InterPro"/>
</dbReference>
<proteinExistence type="predicted"/>
<dbReference type="AlphaFoldDB" id="A0A3R9QGN9"/>
<dbReference type="PANTHER" id="PTHR40398:SF1">
    <property type="entry name" value="PTS SYSTEM GLUCITOL_SORBITOL-SPECIFIC EIIA COMPONENT"/>
    <property type="match status" value="1"/>
</dbReference>
<dbReference type="PANTHER" id="PTHR40398">
    <property type="entry name" value="PTS SYSTEM GLUCITOL/SORBITOL-SPECIFIC EIIA COMPONENT"/>
    <property type="match status" value="1"/>
</dbReference>
<dbReference type="GO" id="GO:0009401">
    <property type="term" value="P:phosphoenolpyruvate-dependent sugar phosphotransferase system"/>
    <property type="evidence" value="ECO:0007669"/>
    <property type="project" value="InterPro"/>
</dbReference>
<dbReference type="EMBL" id="RBVX01000042">
    <property type="protein sequence ID" value="RSL30123.1"/>
    <property type="molecule type" value="Genomic_DNA"/>
</dbReference>
<dbReference type="PROSITE" id="PS51097">
    <property type="entry name" value="PTS_EIIA_TYPE_5"/>
    <property type="match status" value="1"/>
</dbReference>
<dbReference type="GO" id="GO:0008982">
    <property type="term" value="F:protein-N(PI)-phosphohistidine-sugar phosphotransferase activity"/>
    <property type="evidence" value="ECO:0007669"/>
    <property type="project" value="InterPro"/>
</dbReference>
<evidence type="ECO:0000313" key="2">
    <source>
        <dbReference type="EMBL" id="RSL30123.1"/>
    </source>
</evidence>
<organism evidence="2 3">
    <name type="scientific">Salibacterium salarium</name>
    <dbReference type="NCBI Taxonomy" id="284579"/>
    <lineage>
        <taxon>Bacteria</taxon>
        <taxon>Bacillati</taxon>
        <taxon>Bacillota</taxon>
        <taxon>Bacilli</taxon>
        <taxon>Bacillales</taxon>
        <taxon>Bacillaceae</taxon>
    </lineage>
</organism>
<protein>
    <submittedName>
        <fullName evidence="2">PTS sorbitol transporter subunit IIA</fullName>
    </submittedName>
</protein>
<dbReference type="Gene3D" id="2.40.33.40">
    <property type="entry name" value="Phosphotransferase system, glucitol/sorbitol-specific IIA component"/>
    <property type="match status" value="1"/>
</dbReference>
<dbReference type="InterPro" id="IPR004716">
    <property type="entry name" value="PTS_IIA_glucitol/sorbitol-sp"/>
</dbReference>
<dbReference type="RefSeq" id="WP_125561160.1">
    <property type="nucleotide sequence ID" value="NZ_RBVX01000042.1"/>
</dbReference>
<comment type="caution">
    <text evidence="2">The sequence shown here is derived from an EMBL/GenBank/DDBJ whole genome shotgun (WGS) entry which is preliminary data.</text>
</comment>
<dbReference type="InterPro" id="IPR036665">
    <property type="entry name" value="PTS_IIA_glucitol/sorbitol_sf"/>
</dbReference>
<gene>
    <name evidence="2" type="ORF">D7Z54_27465</name>
</gene>
<keyword evidence="3" id="KW-1185">Reference proteome</keyword>
<feature type="modified residue" description="Phosphohistidine; by HPr" evidence="1">
    <location>
        <position position="43"/>
    </location>
</feature>